<keyword evidence="5" id="KW-1185">Reference proteome</keyword>
<feature type="compositionally biased region" description="Basic and acidic residues" evidence="1">
    <location>
        <begin position="669"/>
        <end position="691"/>
    </location>
</feature>
<feature type="region of interest" description="Disordered" evidence="1">
    <location>
        <begin position="531"/>
        <end position="563"/>
    </location>
</feature>
<dbReference type="EMBL" id="CAXHTA020000006">
    <property type="protein sequence ID" value="CAL5222195.1"/>
    <property type="molecule type" value="Genomic_DNA"/>
</dbReference>
<feature type="region of interest" description="Disordered" evidence="1">
    <location>
        <begin position="600"/>
        <end position="691"/>
    </location>
</feature>
<evidence type="ECO:0000313" key="5">
    <source>
        <dbReference type="Proteomes" id="UP001497392"/>
    </source>
</evidence>
<feature type="region of interest" description="Disordered" evidence="1">
    <location>
        <begin position="442"/>
        <end position="464"/>
    </location>
</feature>
<evidence type="ECO:0000256" key="1">
    <source>
        <dbReference type="SAM" id="MobiDB-lite"/>
    </source>
</evidence>
<dbReference type="InterPro" id="IPR036404">
    <property type="entry name" value="Jacalin-like_lectin_dom_sf"/>
</dbReference>
<evidence type="ECO:0000256" key="3">
    <source>
        <dbReference type="SAM" id="SignalP"/>
    </source>
</evidence>
<dbReference type="PROSITE" id="PS51257">
    <property type="entry name" value="PROKAR_LIPOPROTEIN"/>
    <property type="match status" value="1"/>
</dbReference>
<comment type="caution">
    <text evidence="4">The sequence shown here is derived from an EMBL/GenBank/DDBJ whole genome shotgun (WGS) entry which is preliminary data.</text>
</comment>
<feature type="chain" id="PRO_5045240832" evidence="3">
    <location>
        <begin position="28"/>
        <end position="691"/>
    </location>
</feature>
<dbReference type="Gene3D" id="2.170.15.10">
    <property type="entry name" value="Proaerolysin, chain A, domain 3"/>
    <property type="match status" value="1"/>
</dbReference>
<organism evidence="4 5">
    <name type="scientific">Coccomyxa viridis</name>
    <dbReference type="NCBI Taxonomy" id="1274662"/>
    <lineage>
        <taxon>Eukaryota</taxon>
        <taxon>Viridiplantae</taxon>
        <taxon>Chlorophyta</taxon>
        <taxon>core chlorophytes</taxon>
        <taxon>Trebouxiophyceae</taxon>
        <taxon>Trebouxiophyceae incertae sedis</taxon>
        <taxon>Coccomyxaceae</taxon>
        <taxon>Coccomyxa</taxon>
    </lineage>
</organism>
<evidence type="ECO:0000256" key="2">
    <source>
        <dbReference type="SAM" id="Phobius"/>
    </source>
</evidence>
<keyword evidence="2" id="KW-0812">Transmembrane</keyword>
<feature type="region of interest" description="Disordered" evidence="1">
    <location>
        <begin position="382"/>
        <end position="405"/>
    </location>
</feature>
<feature type="signal peptide" evidence="3">
    <location>
        <begin position="1"/>
        <end position="27"/>
    </location>
</feature>
<keyword evidence="3" id="KW-0732">Signal</keyword>
<reference evidence="4 5" key="1">
    <citation type="submission" date="2024-06" db="EMBL/GenBank/DDBJ databases">
        <authorList>
            <person name="Kraege A."/>
            <person name="Thomma B."/>
        </authorList>
    </citation>
    <scope>NUCLEOTIDE SEQUENCE [LARGE SCALE GENOMIC DNA]</scope>
</reference>
<feature type="compositionally biased region" description="Low complexity" evidence="1">
    <location>
        <begin position="625"/>
        <end position="636"/>
    </location>
</feature>
<protein>
    <submittedName>
        <fullName evidence="4">G4524 protein</fullName>
    </submittedName>
</protein>
<sequence>MTQALMRTHHWLAGLLAAACLTAAAQAQTETAPDASLFAPVQIAGDQSTGFPAYYYGCSDNGATLQDIIVYANNNFLRGIEVNLTDGRLVQFGCVNTTSGQTGCNPGQLDTSIRMASFRFAPGERVTQMALYAGPDNTGKPNARAGAIRFATSLGRLFDFGNNKPRDQPVNVAVASGVPCGVAARRGADIDAVGFVFLQQIAESALYNVTYSGIPTNQANSSAFDASYSSTQLQNVTYNNSNRSDVHTYTYASEFSQARPSSWSHGIGLDSYSGGNVTAGVPQLLTHNDSDAPQGWQVGPENSHQRTDNGLQADQWSYNIPVPGGAIYAAQVSLLQGKITVPFTGNLSLLLVTGGNVTLPVQGVYQGTTYAPAKVDINVIKPGNGPSSVTQSTVQSSAPQQSQGGNHGWAIAVGVILGVALLALIALAAILLRRKRQREEFKANSKANHLGTYPGDASGGQRANTGAAAAAGAGAGAGLGSKMASFKKKPNTPRATQAPPGAADEAPRGMWRMMPAGVMTGRFQQLFRGKGHGEEDANMAERGLSTTSTHSPQAPEIPLGHEPSPTRGIDGATAAPRVVTPPTATSPFEANVAAVNRADKTEPAQTAPGSGRPLHSAASNMSTMSSVSGVEAGGAAAKKRGSIEHEGTPIKLGAGRSRSGVGRMLSSAKSDRIAHDSKDIALGRKDYDGPK</sequence>
<keyword evidence="2" id="KW-0472">Membrane</keyword>
<dbReference type="Proteomes" id="UP001497392">
    <property type="component" value="Unassembled WGS sequence"/>
</dbReference>
<feature type="transmembrane region" description="Helical" evidence="2">
    <location>
        <begin position="409"/>
        <end position="432"/>
    </location>
</feature>
<feature type="region of interest" description="Disordered" evidence="1">
    <location>
        <begin position="482"/>
        <end position="509"/>
    </location>
</feature>
<name>A0ABP1FUH1_9CHLO</name>
<evidence type="ECO:0000313" key="4">
    <source>
        <dbReference type="EMBL" id="CAL5222195.1"/>
    </source>
</evidence>
<dbReference type="SUPFAM" id="SSF51101">
    <property type="entry name" value="Mannose-binding lectins"/>
    <property type="match status" value="1"/>
</dbReference>
<feature type="compositionally biased region" description="Low complexity" evidence="1">
    <location>
        <begin position="386"/>
        <end position="403"/>
    </location>
</feature>
<keyword evidence="2" id="KW-1133">Transmembrane helix</keyword>
<proteinExistence type="predicted"/>
<gene>
    <name evidence="4" type="primary">g4524</name>
    <name evidence="4" type="ORF">VP750_LOCUS3854</name>
</gene>
<dbReference type="Gene3D" id="2.100.10.30">
    <property type="entry name" value="Jacalin-like lectin domain"/>
    <property type="match status" value="1"/>
</dbReference>
<accession>A0ABP1FUH1</accession>